<protein>
    <recommendedName>
        <fullName evidence="1">Glutamine amidotransferase domain-containing protein</fullName>
    </recommendedName>
</protein>
<dbReference type="InterPro" id="IPR017926">
    <property type="entry name" value="GATASE"/>
</dbReference>
<organism evidence="2 3">
    <name type="scientific">Thermotalea metallivorans</name>
    <dbReference type="NCBI Taxonomy" id="520762"/>
    <lineage>
        <taxon>Bacteria</taxon>
        <taxon>Bacillati</taxon>
        <taxon>Bacillota</taxon>
        <taxon>Clostridia</taxon>
        <taxon>Peptostreptococcales</taxon>
        <taxon>Thermotaleaceae</taxon>
        <taxon>Thermotalea</taxon>
    </lineage>
</organism>
<name>A0A140L3V0_9FIRM</name>
<evidence type="ECO:0000313" key="3">
    <source>
        <dbReference type="Proteomes" id="UP000070456"/>
    </source>
</evidence>
<dbReference type="SUPFAM" id="SSF52317">
    <property type="entry name" value="Class I glutamine amidotransferase-like"/>
    <property type="match status" value="1"/>
</dbReference>
<accession>A0A140L3V0</accession>
<dbReference type="Pfam" id="PF00117">
    <property type="entry name" value="GATase"/>
    <property type="match status" value="1"/>
</dbReference>
<dbReference type="Gene3D" id="3.40.50.880">
    <property type="match status" value="1"/>
</dbReference>
<dbReference type="RefSeq" id="WP_068556424.1">
    <property type="nucleotide sequence ID" value="NZ_LOEE01000037.1"/>
</dbReference>
<comment type="caution">
    <text evidence="2">The sequence shown here is derived from an EMBL/GenBank/DDBJ whole genome shotgun (WGS) entry which is preliminary data.</text>
</comment>
<sequence length="162" mass="17712">MTYVLSAKAFGGMNIEEILSGLKGGYFHVAPMIVKVAVINLGMTKEELMALVNMNYSLNIFDEDFSIQQLNSLSHDVIMISNGKVDSKKLPKMVEKIKACIGKKTILGVGLGKDLIALAMKELEDGEVLSKEGNILKNEKYKVFCADGSTGNDFGDLIKYIV</sequence>
<reference evidence="2 3" key="1">
    <citation type="submission" date="2015-12" db="EMBL/GenBank/DDBJ databases">
        <title>Draft genome sequence of the thermoanaerobe Thermotalea metallivorans, an isolate from the runoff channel of the Great Artesian Basin, Australia.</title>
        <authorList>
            <person name="Patel B.K."/>
        </authorList>
    </citation>
    <scope>NUCLEOTIDE SEQUENCE [LARGE SCALE GENOMIC DNA]</scope>
    <source>
        <strain evidence="2 3">B2-1</strain>
    </source>
</reference>
<dbReference type="InterPro" id="IPR029062">
    <property type="entry name" value="Class_I_gatase-like"/>
</dbReference>
<evidence type="ECO:0000259" key="1">
    <source>
        <dbReference type="Pfam" id="PF00117"/>
    </source>
</evidence>
<gene>
    <name evidence="2" type="ORF">AN619_18600</name>
</gene>
<proteinExistence type="predicted"/>
<dbReference type="STRING" id="520762.AN619_18600"/>
<dbReference type="OrthoDB" id="1953236at2"/>
<evidence type="ECO:0000313" key="2">
    <source>
        <dbReference type="EMBL" id="KXG75225.1"/>
    </source>
</evidence>
<dbReference type="Proteomes" id="UP000070456">
    <property type="component" value="Unassembled WGS sequence"/>
</dbReference>
<keyword evidence="3" id="KW-1185">Reference proteome</keyword>
<feature type="domain" description="Glutamine amidotransferase" evidence="1">
    <location>
        <begin position="40"/>
        <end position="122"/>
    </location>
</feature>
<dbReference type="EMBL" id="LOEE01000037">
    <property type="protein sequence ID" value="KXG75225.1"/>
    <property type="molecule type" value="Genomic_DNA"/>
</dbReference>
<dbReference type="AlphaFoldDB" id="A0A140L3V0"/>